<feature type="domain" description="Response regulatory" evidence="3">
    <location>
        <begin position="3"/>
        <end position="114"/>
    </location>
</feature>
<dbReference type="SMART" id="SM00448">
    <property type="entry name" value="REC"/>
    <property type="match status" value="1"/>
</dbReference>
<feature type="domain" description="HTH LytTR-type" evidence="4">
    <location>
        <begin position="149"/>
        <end position="255"/>
    </location>
</feature>
<gene>
    <name evidence="5" type="ORF">P409_01860</name>
</gene>
<dbReference type="PROSITE" id="PS50930">
    <property type="entry name" value="HTH_LYTTR"/>
    <property type="match status" value="1"/>
</dbReference>
<dbReference type="InterPro" id="IPR001789">
    <property type="entry name" value="Sig_transdc_resp-reg_receiver"/>
</dbReference>
<dbReference type="OrthoDB" id="9786101at2"/>
<sequence>MLRVMVVDDEPPARRGLRRLLQAHPDIEVVAEAGTVSEAQVQASALRPDAIFLDVELTDGRGFDLVAQLSPAPAIVFVTAHDLYAVRAFDISAIDFLLKPVDPGRLAMTIERLRQHEQNTARPAVPDPERQDDLQLDVDRHRGDAPARIHLRIDGRSVIAPLGMVTMLAAEADFTRVFLKGARDYLVCRLLRHFEARLPTPPFVRVSRSLIVNLDQLERVDWQEAGRCSLSLGDGIGPVTLGRIAARRLRQSLDTRSQVIV</sequence>
<evidence type="ECO:0000256" key="2">
    <source>
        <dbReference type="PROSITE-ProRule" id="PRU00169"/>
    </source>
</evidence>
<dbReference type="PANTHER" id="PTHR48111">
    <property type="entry name" value="REGULATOR OF RPOS"/>
    <property type="match status" value="1"/>
</dbReference>
<dbReference type="Gene3D" id="2.40.50.1020">
    <property type="entry name" value="LytTr DNA-binding domain"/>
    <property type="match status" value="1"/>
</dbReference>
<dbReference type="RefSeq" id="WP_034831229.1">
    <property type="nucleotide sequence ID" value="NZ_JANX01000007.1"/>
</dbReference>
<dbReference type="GO" id="GO:0005829">
    <property type="term" value="C:cytosol"/>
    <property type="evidence" value="ECO:0007669"/>
    <property type="project" value="TreeGrafter"/>
</dbReference>
<dbReference type="InterPro" id="IPR011006">
    <property type="entry name" value="CheY-like_superfamily"/>
</dbReference>
<dbReference type="InterPro" id="IPR007492">
    <property type="entry name" value="LytTR_DNA-bd_dom"/>
</dbReference>
<dbReference type="PROSITE" id="PS50110">
    <property type="entry name" value="RESPONSE_REGULATORY"/>
    <property type="match status" value="1"/>
</dbReference>
<dbReference type="GO" id="GO:0000976">
    <property type="term" value="F:transcription cis-regulatory region binding"/>
    <property type="evidence" value="ECO:0007669"/>
    <property type="project" value="TreeGrafter"/>
</dbReference>
<keyword evidence="2" id="KW-0597">Phosphoprotein</keyword>
<dbReference type="Pfam" id="PF04397">
    <property type="entry name" value="LytTR"/>
    <property type="match status" value="1"/>
</dbReference>
<dbReference type="GO" id="GO:0000156">
    <property type="term" value="F:phosphorelay response regulator activity"/>
    <property type="evidence" value="ECO:0007669"/>
    <property type="project" value="TreeGrafter"/>
</dbReference>
<proteinExistence type="predicted"/>
<dbReference type="SMART" id="SM00850">
    <property type="entry name" value="LytTR"/>
    <property type="match status" value="1"/>
</dbReference>
<evidence type="ECO:0000313" key="5">
    <source>
        <dbReference type="EMBL" id="KGM35893.1"/>
    </source>
</evidence>
<dbReference type="InterPro" id="IPR039420">
    <property type="entry name" value="WalR-like"/>
</dbReference>
<dbReference type="Gene3D" id="3.40.50.2300">
    <property type="match status" value="1"/>
</dbReference>
<evidence type="ECO:0000259" key="4">
    <source>
        <dbReference type="PROSITE" id="PS50930"/>
    </source>
</evidence>
<dbReference type="SUPFAM" id="SSF52172">
    <property type="entry name" value="CheY-like"/>
    <property type="match status" value="1"/>
</dbReference>
<name>A0A0A0DDF7_9PROT</name>
<organism evidence="5 6">
    <name type="scientific">Inquilinus limosus MP06</name>
    <dbReference type="NCBI Taxonomy" id="1398085"/>
    <lineage>
        <taxon>Bacteria</taxon>
        <taxon>Pseudomonadati</taxon>
        <taxon>Pseudomonadota</taxon>
        <taxon>Alphaproteobacteria</taxon>
        <taxon>Rhodospirillales</taxon>
        <taxon>Rhodospirillaceae</taxon>
        <taxon>Inquilinus</taxon>
    </lineage>
</organism>
<dbReference type="EMBL" id="JANX01000007">
    <property type="protein sequence ID" value="KGM35893.1"/>
    <property type="molecule type" value="Genomic_DNA"/>
</dbReference>
<dbReference type="Proteomes" id="UP000029995">
    <property type="component" value="Unassembled WGS sequence"/>
</dbReference>
<dbReference type="Pfam" id="PF00072">
    <property type="entry name" value="Response_reg"/>
    <property type="match status" value="1"/>
</dbReference>
<dbReference type="AlphaFoldDB" id="A0A0A0DDF7"/>
<feature type="modified residue" description="4-aspartylphosphate" evidence="2">
    <location>
        <position position="54"/>
    </location>
</feature>
<dbReference type="PANTHER" id="PTHR48111:SF69">
    <property type="entry name" value="RESPONSE REGULATOR RECEIVER"/>
    <property type="match status" value="1"/>
</dbReference>
<protein>
    <submittedName>
        <fullName evidence="5">Uncharacterized protein</fullName>
    </submittedName>
</protein>
<evidence type="ECO:0000256" key="1">
    <source>
        <dbReference type="ARBA" id="ARBA00023125"/>
    </source>
</evidence>
<dbReference type="GO" id="GO:0032993">
    <property type="term" value="C:protein-DNA complex"/>
    <property type="evidence" value="ECO:0007669"/>
    <property type="project" value="TreeGrafter"/>
</dbReference>
<evidence type="ECO:0000313" key="6">
    <source>
        <dbReference type="Proteomes" id="UP000029995"/>
    </source>
</evidence>
<accession>A0A0A0DDF7</accession>
<reference evidence="5 6" key="1">
    <citation type="submission" date="2014-01" db="EMBL/GenBank/DDBJ databases">
        <title>Genome sequence determination for a cystic fibrosis isolate, Inquilinus limosus.</title>
        <authorList>
            <person name="Pino M."/>
            <person name="Di Conza J."/>
            <person name="Gutkind G."/>
        </authorList>
    </citation>
    <scope>NUCLEOTIDE SEQUENCE [LARGE SCALE GENOMIC DNA]</scope>
    <source>
        <strain evidence="5 6">MP06</strain>
    </source>
</reference>
<comment type="caution">
    <text evidence="5">The sequence shown here is derived from an EMBL/GenBank/DDBJ whole genome shotgun (WGS) entry which is preliminary data.</text>
</comment>
<keyword evidence="1" id="KW-0238">DNA-binding</keyword>
<evidence type="ECO:0000259" key="3">
    <source>
        <dbReference type="PROSITE" id="PS50110"/>
    </source>
</evidence>
<dbReference type="GO" id="GO:0006355">
    <property type="term" value="P:regulation of DNA-templated transcription"/>
    <property type="evidence" value="ECO:0007669"/>
    <property type="project" value="TreeGrafter"/>
</dbReference>